<reference evidence="2" key="1">
    <citation type="submission" date="2025-08" db="UniProtKB">
        <authorList>
            <consortium name="Ensembl"/>
        </authorList>
    </citation>
    <scope>IDENTIFICATION</scope>
</reference>
<evidence type="ECO:0000313" key="2">
    <source>
        <dbReference type="Ensembl" id="ENSAMXP00005054541.1"/>
    </source>
</evidence>
<dbReference type="Proteomes" id="UP000694621">
    <property type="component" value="Unplaced"/>
</dbReference>
<dbReference type="Pfam" id="PF12494">
    <property type="entry name" value="DUF3695"/>
    <property type="match status" value="1"/>
</dbReference>
<evidence type="ECO:0000313" key="3">
    <source>
        <dbReference type="Proteomes" id="UP000694621"/>
    </source>
</evidence>
<evidence type="ECO:0000256" key="1">
    <source>
        <dbReference type="SAM" id="MobiDB-lite"/>
    </source>
</evidence>
<protein>
    <submittedName>
        <fullName evidence="2">Uncharacterized protein</fullName>
    </submittedName>
</protein>
<feature type="compositionally biased region" description="Low complexity" evidence="1">
    <location>
        <begin position="148"/>
        <end position="159"/>
    </location>
</feature>
<proteinExistence type="predicted"/>
<feature type="region of interest" description="Disordered" evidence="1">
    <location>
        <begin position="136"/>
        <end position="159"/>
    </location>
</feature>
<dbReference type="InterPro" id="IPR022179">
    <property type="entry name" value="CFAP276"/>
</dbReference>
<accession>A0A8B9RN43</accession>
<name>A0A8B9RN43_ASTMX</name>
<dbReference type="Ensembl" id="ENSAMXT00005058983.1">
    <property type="protein sequence ID" value="ENSAMXP00005054541.1"/>
    <property type="gene ID" value="ENSAMXG00005024387.1"/>
</dbReference>
<sequence length="159" mass="18034">LEARAPAPPAPLSRTLENRLFNMSDKGITYAFKRYKGEPSFLMKPIKYAVLQTPKEDPWSRLSETPTFSSKRRSVYSDDNPIDSLDLKLTSVYDQSKDFLSSKNKVVLQSETLGIKPEELQEPEALQEEPCRLPRCTTGSVKPQMLHSLKSLSKSQKTQ</sequence>
<dbReference type="AlphaFoldDB" id="A0A8B9RN43"/>
<organism evidence="2 3">
    <name type="scientific">Astyanax mexicanus</name>
    <name type="common">Blind cave fish</name>
    <name type="synonym">Astyanax fasciatus mexicanus</name>
    <dbReference type="NCBI Taxonomy" id="7994"/>
    <lineage>
        <taxon>Eukaryota</taxon>
        <taxon>Metazoa</taxon>
        <taxon>Chordata</taxon>
        <taxon>Craniata</taxon>
        <taxon>Vertebrata</taxon>
        <taxon>Euteleostomi</taxon>
        <taxon>Actinopterygii</taxon>
        <taxon>Neopterygii</taxon>
        <taxon>Teleostei</taxon>
        <taxon>Ostariophysi</taxon>
        <taxon>Characiformes</taxon>
        <taxon>Characoidei</taxon>
        <taxon>Acestrorhamphidae</taxon>
        <taxon>Acestrorhamphinae</taxon>
        <taxon>Astyanax</taxon>
    </lineage>
</organism>